<dbReference type="FunFam" id="2.40.50.1070:FF:000003">
    <property type="entry name" value="23S rRNA (Uracil-5-)-methyltransferase RumA"/>
    <property type="match status" value="1"/>
</dbReference>
<keyword evidence="1 6" id="KW-0489">Methyltransferase</keyword>
<evidence type="ECO:0000256" key="4">
    <source>
        <dbReference type="ARBA" id="ARBA00033763"/>
    </source>
</evidence>
<name>A0A7R8WPF1_9CRUS</name>
<dbReference type="OrthoDB" id="10250660at2759"/>
<comment type="similarity">
    <text evidence="6">Belongs to the class I-like SAM-binding methyltransferase superfamily. RNA M5U methyltransferase family.</text>
</comment>
<proteinExistence type="inferred from homology"/>
<dbReference type="InterPro" id="IPR029063">
    <property type="entry name" value="SAM-dependent_MTases_sf"/>
</dbReference>
<keyword evidence="3 6" id="KW-0949">S-adenosyl-L-methionine</keyword>
<evidence type="ECO:0000256" key="5">
    <source>
        <dbReference type="ARBA" id="ARBA00047278"/>
    </source>
</evidence>
<dbReference type="PANTHER" id="PTHR11061">
    <property type="entry name" value="RNA M5U METHYLTRANSFERASE"/>
    <property type="match status" value="1"/>
</dbReference>
<dbReference type="Gene3D" id="2.40.50.140">
    <property type="entry name" value="Nucleic acid-binding proteins"/>
    <property type="match status" value="1"/>
</dbReference>
<dbReference type="InterPro" id="IPR010280">
    <property type="entry name" value="U5_MeTrfase_fam"/>
</dbReference>
<comment type="catalytic activity">
    <reaction evidence="5">
        <text>uridine(54) in tRNA + S-adenosyl-L-methionine = 5-methyluridine(54) in tRNA + S-adenosyl-L-homocysteine + H(+)</text>
        <dbReference type="Rhea" id="RHEA:42712"/>
        <dbReference type="Rhea" id="RHEA-COMP:10167"/>
        <dbReference type="Rhea" id="RHEA-COMP:10193"/>
        <dbReference type="ChEBI" id="CHEBI:15378"/>
        <dbReference type="ChEBI" id="CHEBI:57856"/>
        <dbReference type="ChEBI" id="CHEBI:59789"/>
        <dbReference type="ChEBI" id="CHEBI:65315"/>
        <dbReference type="ChEBI" id="CHEBI:74447"/>
        <dbReference type="EC" id="2.1.1.35"/>
    </reaction>
    <physiologicalReaction direction="left-to-right" evidence="5">
        <dbReference type="Rhea" id="RHEA:42713"/>
    </physiologicalReaction>
</comment>
<feature type="binding site" evidence="6">
    <location>
        <position position="291"/>
    </location>
    <ligand>
        <name>S-adenosyl-L-methionine</name>
        <dbReference type="ChEBI" id="CHEBI:59789"/>
    </ligand>
</feature>
<dbReference type="EC" id="2.1.1.35" evidence="4"/>
<dbReference type="GO" id="GO:0070041">
    <property type="term" value="F:rRNA (uridine-C5-)-methyltransferase activity"/>
    <property type="evidence" value="ECO:0007669"/>
    <property type="project" value="TreeGrafter"/>
</dbReference>
<organism evidence="7">
    <name type="scientific">Cyprideis torosa</name>
    <dbReference type="NCBI Taxonomy" id="163714"/>
    <lineage>
        <taxon>Eukaryota</taxon>
        <taxon>Metazoa</taxon>
        <taxon>Ecdysozoa</taxon>
        <taxon>Arthropoda</taxon>
        <taxon>Crustacea</taxon>
        <taxon>Oligostraca</taxon>
        <taxon>Ostracoda</taxon>
        <taxon>Podocopa</taxon>
        <taxon>Podocopida</taxon>
        <taxon>Cytherocopina</taxon>
        <taxon>Cytheroidea</taxon>
        <taxon>Cytherideidae</taxon>
        <taxon>Cyprideis</taxon>
    </lineage>
</organism>
<keyword evidence="2 6" id="KW-0808">Transferase</keyword>
<dbReference type="PANTHER" id="PTHR11061:SF30">
    <property type="entry name" value="TRNA (URACIL(54)-C(5))-METHYLTRANSFERASE"/>
    <property type="match status" value="1"/>
</dbReference>
<accession>A0A7R8WPF1</accession>
<dbReference type="PROSITE" id="PS51687">
    <property type="entry name" value="SAM_MT_RNA_M5U"/>
    <property type="match status" value="1"/>
</dbReference>
<dbReference type="SUPFAM" id="SSF53335">
    <property type="entry name" value="S-adenosyl-L-methionine-dependent methyltransferases"/>
    <property type="match status" value="1"/>
</dbReference>
<protein>
    <recommendedName>
        <fullName evidence="4">tRNA (uracil(54)-C(5))-methyltransferase</fullName>
        <ecNumber evidence="4">2.1.1.35</ecNumber>
    </recommendedName>
</protein>
<reference evidence="7" key="1">
    <citation type="submission" date="2020-11" db="EMBL/GenBank/DDBJ databases">
        <authorList>
            <person name="Tran Van P."/>
        </authorList>
    </citation>
    <scope>NUCLEOTIDE SEQUENCE</scope>
</reference>
<sequence>ERDIVKARVLKLKKSYGEAKTVEVVKASSERIKAKCKHFGVCGGCKQQDLNYDSQLKYKHEQVRDVFERIGKLENFEMLPIIKSDEVFHYRNKMDFSFTPQRWMTKEEIDSEEKVDKDFALGFHVPKVFSKVINIEECFLQTDKATEILNFTRDYFKSRDTSIYSTFTNEGYLRNLVLRESFGFKQFMVNLVTFYDDVDLFEDYTKELLAKFPFVTTVINNINEKKAQVAYGDYEIVSHGDGNIHDLIGRYKFRISANSFFQTNTLQAVKLYQTALDFAEFTGDENVYDLYSGAGTISSHNSAISLACEAGLQLT</sequence>
<feature type="non-terminal residue" evidence="7">
    <location>
        <position position="1"/>
    </location>
</feature>
<dbReference type="EMBL" id="OB674084">
    <property type="protein sequence ID" value="CAD7235666.1"/>
    <property type="molecule type" value="Genomic_DNA"/>
</dbReference>
<evidence type="ECO:0000313" key="7">
    <source>
        <dbReference type="EMBL" id="CAD7235666.1"/>
    </source>
</evidence>
<feature type="non-terminal residue" evidence="7">
    <location>
        <position position="315"/>
    </location>
</feature>
<dbReference type="GO" id="GO:0030697">
    <property type="term" value="F:tRNA (uracil(54)-C5)-methyltransferase activity, S-adenosyl methionine-dependent"/>
    <property type="evidence" value="ECO:0007669"/>
    <property type="project" value="UniProtKB-EC"/>
</dbReference>
<comment type="caution">
    <text evidence="6">Lacks conserved residue(s) required for the propagation of feature annotation.</text>
</comment>
<evidence type="ECO:0000256" key="1">
    <source>
        <dbReference type="ARBA" id="ARBA00022603"/>
    </source>
</evidence>
<dbReference type="InterPro" id="IPR012340">
    <property type="entry name" value="NA-bd_OB-fold"/>
</dbReference>
<feature type="binding site" evidence="6">
    <location>
        <position position="262"/>
    </location>
    <ligand>
        <name>S-adenosyl-L-methionine</name>
        <dbReference type="ChEBI" id="CHEBI:59789"/>
    </ligand>
</feature>
<dbReference type="GO" id="GO:0070475">
    <property type="term" value="P:rRNA base methylation"/>
    <property type="evidence" value="ECO:0007669"/>
    <property type="project" value="TreeGrafter"/>
</dbReference>
<dbReference type="NCBIfam" id="TIGR00479">
    <property type="entry name" value="rumA"/>
    <property type="match status" value="1"/>
</dbReference>
<evidence type="ECO:0000256" key="3">
    <source>
        <dbReference type="ARBA" id="ARBA00022691"/>
    </source>
</evidence>
<evidence type="ECO:0000256" key="2">
    <source>
        <dbReference type="ARBA" id="ARBA00022679"/>
    </source>
</evidence>
<dbReference type="AlphaFoldDB" id="A0A7R8WPF1"/>
<evidence type="ECO:0000256" key="6">
    <source>
        <dbReference type="PROSITE-ProRule" id="PRU01024"/>
    </source>
</evidence>
<dbReference type="Gene3D" id="2.40.50.1070">
    <property type="match status" value="1"/>
</dbReference>
<gene>
    <name evidence="7" type="ORF">CTOB1V02_LOCUS13481</name>
</gene>